<name>E6ZTR7_SPORE</name>
<keyword evidence="3" id="KW-1185">Reference proteome</keyword>
<sequence>MLLFLLFLLLLLLPFPLIVGLAGWLAGWLAKSSLVSAGGECPKKKAGEPRSGKRRVSHFHQR</sequence>
<feature type="compositionally biased region" description="Basic residues" evidence="1">
    <location>
        <begin position="52"/>
        <end position="62"/>
    </location>
</feature>
<reference evidence="2 3" key="1">
    <citation type="journal article" date="2010" name="Science">
        <title>Pathogenicity determinants in smut fungi revealed by genome comparison.</title>
        <authorList>
            <person name="Schirawski J."/>
            <person name="Mannhaupt G."/>
            <person name="Muench K."/>
            <person name="Brefort T."/>
            <person name="Schipper K."/>
            <person name="Doehlemann G."/>
            <person name="Di Stasio M."/>
            <person name="Roessel N."/>
            <person name="Mendoza-Mendoza A."/>
            <person name="Pester D."/>
            <person name="Mueller O."/>
            <person name="Winterberg B."/>
            <person name="Meyer E."/>
            <person name="Ghareeb H."/>
            <person name="Wollenberg T."/>
            <person name="Muensterkoetter M."/>
            <person name="Wong P."/>
            <person name="Walter M."/>
            <person name="Stukenbrock E."/>
            <person name="Gueldener U."/>
            <person name="Kahmann R."/>
        </authorList>
    </citation>
    <scope>NUCLEOTIDE SEQUENCE [LARGE SCALE GENOMIC DNA]</scope>
    <source>
        <strain evidence="3">SRZ2</strain>
    </source>
</reference>
<evidence type="ECO:0000256" key="1">
    <source>
        <dbReference type="SAM" id="MobiDB-lite"/>
    </source>
</evidence>
<proteinExistence type="predicted"/>
<evidence type="ECO:0000313" key="3">
    <source>
        <dbReference type="Proteomes" id="UP000008867"/>
    </source>
</evidence>
<feature type="region of interest" description="Disordered" evidence="1">
    <location>
        <begin position="38"/>
        <end position="62"/>
    </location>
</feature>
<gene>
    <name evidence="2" type="ORF">sr10292</name>
</gene>
<organism evidence="2 3">
    <name type="scientific">Sporisorium reilianum (strain SRZ2)</name>
    <name type="common">Maize head smut fungus</name>
    <dbReference type="NCBI Taxonomy" id="999809"/>
    <lineage>
        <taxon>Eukaryota</taxon>
        <taxon>Fungi</taxon>
        <taxon>Dikarya</taxon>
        <taxon>Basidiomycota</taxon>
        <taxon>Ustilaginomycotina</taxon>
        <taxon>Ustilaginomycetes</taxon>
        <taxon>Ustilaginales</taxon>
        <taxon>Ustilaginaceae</taxon>
        <taxon>Sporisorium</taxon>
    </lineage>
</organism>
<dbReference type="HOGENOM" id="CLU_2905641_0_0_1"/>
<feature type="compositionally biased region" description="Basic and acidic residues" evidence="1">
    <location>
        <begin position="41"/>
        <end position="51"/>
    </location>
</feature>
<dbReference type="Proteomes" id="UP000008867">
    <property type="component" value="Chromosome 2"/>
</dbReference>
<dbReference type="EMBL" id="FQ311441">
    <property type="protein sequence ID" value="CBQ70624.1"/>
    <property type="molecule type" value="Genomic_DNA"/>
</dbReference>
<accession>E6ZTR7</accession>
<dbReference type="AlphaFoldDB" id="E6ZTR7"/>
<evidence type="ECO:0000313" key="2">
    <source>
        <dbReference type="EMBL" id="CBQ70624.1"/>
    </source>
</evidence>
<dbReference type="VEuPathDB" id="FungiDB:sr10292"/>
<protein>
    <submittedName>
        <fullName evidence="2">Uncharacterized protein</fullName>
    </submittedName>
</protein>